<evidence type="ECO:0000313" key="3">
    <source>
        <dbReference type="Proteomes" id="UP001428341"/>
    </source>
</evidence>
<feature type="region of interest" description="Disordered" evidence="1">
    <location>
        <begin position="67"/>
        <end position="93"/>
    </location>
</feature>
<evidence type="ECO:0000313" key="2">
    <source>
        <dbReference type="EMBL" id="KAK9188005.1"/>
    </source>
</evidence>
<sequence length="167" mass="18009">MHANFISRPKATHSSKQANPLTATSLGPSIAHTTLNPKYHTVVSFAYPPNILVGETSGAQKEIAHAVNLGHQPPLEHLNDPPDNGEVGEEDDIMNSVDDTTSDADTFFVNETPGLQETLPNGTRHYKPSVVVLFEPRISGKKADPFIKGSGYDRSHRVEAVGFKGGI</sequence>
<comment type="caution">
    <text evidence="2">The sequence shown here is derived from an EMBL/GenBank/DDBJ whole genome shotgun (WGS) entry which is preliminary data.</text>
</comment>
<dbReference type="Proteomes" id="UP001428341">
    <property type="component" value="Unassembled WGS sequence"/>
</dbReference>
<organism evidence="2 3">
    <name type="scientific">Citrus x changshan-huyou</name>
    <dbReference type="NCBI Taxonomy" id="2935761"/>
    <lineage>
        <taxon>Eukaryota</taxon>
        <taxon>Viridiplantae</taxon>
        <taxon>Streptophyta</taxon>
        <taxon>Embryophyta</taxon>
        <taxon>Tracheophyta</taxon>
        <taxon>Spermatophyta</taxon>
        <taxon>Magnoliopsida</taxon>
        <taxon>eudicotyledons</taxon>
        <taxon>Gunneridae</taxon>
        <taxon>Pentapetalae</taxon>
        <taxon>rosids</taxon>
        <taxon>malvids</taxon>
        <taxon>Sapindales</taxon>
        <taxon>Rutaceae</taxon>
        <taxon>Aurantioideae</taxon>
        <taxon>Citrus</taxon>
    </lineage>
</organism>
<dbReference type="AlphaFoldDB" id="A0AAP0LYJ0"/>
<proteinExistence type="predicted"/>
<evidence type="ECO:0000256" key="1">
    <source>
        <dbReference type="SAM" id="MobiDB-lite"/>
    </source>
</evidence>
<feature type="region of interest" description="Disordered" evidence="1">
    <location>
        <begin position="1"/>
        <end position="25"/>
    </location>
</feature>
<accession>A0AAP0LYJ0</accession>
<gene>
    <name evidence="2" type="ORF">WN944_019404</name>
</gene>
<keyword evidence="3" id="KW-1185">Reference proteome</keyword>
<dbReference type="EMBL" id="JBCGBO010000007">
    <property type="protein sequence ID" value="KAK9188005.1"/>
    <property type="molecule type" value="Genomic_DNA"/>
</dbReference>
<name>A0AAP0LYJ0_9ROSI</name>
<reference evidence="2 3" key="1">
    <citation type="submission" date="2024-05" db="EMBL/GenBank/DDBJ databases">
        <title>Haplotype-resolved chromosome-level genome assembly of Huyou (Citrus changshanensis).</title>
        <authorList>
            <person name="Miao C."/>
            <person name="Chen W."/>
            <person name="Wu Y."/>
            <person name="Wang L."/>
            <person name="Zhao S."/>
            <person name="Grierson D."/>
            <person name="Xu C."/>
            <person name="Chen K."/>
        </authorList>
    </citation>
    <scope>NUCLEOTIDE SEQUENCE [LARGE SCALE GENOMIC DNA]</scope>
    <source>
        <strain evidence="2">01-14</strain>
        <tissue evidence="2">Leaf</tissue>
    </source>
</reference>
<protein>
    <submittedName>
        <fullName evidence="2">Uncharacterized protein</fullName>
    </submittedName>
</protein>
<feature type="compositionally biased region" description="Polar residues" evidence="1">
    <location>
        <begin position="12"/>
        <end position="25"/>
    </location>
</feature>